<dbReference type="EMBL" id="JBHSAB010000026">
    <property type="protein sequence ID" value="MFC3909594.1"/>
    <property type="molecule type" value="Genomic_DNA"/>
</dbReference>
<feature type="binding site" evidence="10">
    <location>
        <position position="196"/>
    </location>
    <ligand>
        <name>UDP-N-acetyl-alpha-D-glucosamine</name>
        <dbReference type="ChEBI" id="CHEBI:57705"/>
    </ligand>
</feature>
<evidence type="ECO:0000256" key="6">
    <source>
        <dbReference type="ARBA" id="ARBA00022984"/>
    </source>
</evidence>
<feature type="binding site" evidence="10">
    <location>
        <begin position="12"/>
        <end position="14"/>
    </location>
    <ligand>
        <name>UDP-N-acetyl-alpha-D-glucosamine</name>
        <dbReference type="ChEBI" id="CHEBI:57705"/>
    </ligand>
</feature>
<comment type="subcellular location">
    <subcellularLocation>
        <location evidence="10">Cell membrane</location>
        <topology evidence="10">Peripheral membrane protein</topology>
        <orientation evidence="10">Cytoplasmic side</orientation>
    </subcellularLocation>
</comment>
<keyword evidence="2 10" id="KW-0132">Cell division</keyword>
<protein>
    <recommendedName>
        <fullName evidence="10">UDP-N-acetylglucosamine--N-acetylmuramyl-(pentapeptide) pyrophosphoryl-undecaprenol N-acetylglucosamine transferase</fullName>
        <ecNumber evidence="10">2.4.1.227</ecNumber>
    </recommendedName>
    <alternativeName>
        <fullName evidence="10">Undecaprenyl-PP-MurNAc-pentapeptide-UDPGlcNAc GlcNAc transferase</fullName>
    </alternativeName>
</protein>
<evidence type="ECO:0000256" key="3">
    <source>
        <dbReference type="ARBA" id="ARBA00022676"/>
    </source>
</evidence>
<organism evidence="13 14">
    <name type="scientific">Legionella dresdenensis</name>
    <dbReference type="NCBI Taxonomy" id="450200"/>
    <lineage>
        <taxon>Bacteria</taxon>
        <taxon>Pseudomonadati</taxon>
        <taxon>Pseudomonadota</taxon>
        <taxon>Gammaproteobacteria</taxon>
        <taxon>Legionellales</taxon>
        <taxon>Legionellaceae</taxon>
        <taxon>Legionella</taxon>
    </lineage>
</organism>
<dbReference type="HAMAP" id="MF_00033">
    <property type="entry name" value="MurG"/>
    <property type="match status" value="1"/>
</dbReference>
<dbReference type="InterPro" id="IPR007235">
    <property type="entry name" value="Glyco_trans_28_C"/>
</dbReference>
<dbReference type="Pfam" id="PF04101">
    <property type="entry name" value="Glyco_tran_28_C"/>
    <property type="match status" value="1"/>
</dbReference>
<feature type="binding site" evidence="10">
    <location>
        <position position="291"/>
    </location>
    <ligand>
        <name>UDP-N-acetyl-alpha-D-glucosamine</name>
        <dbReference type="ChEBI" id="CHEBI:57705"/>
    </ligand>
</feature>
<dbReference type="RefSeq" id="WP_382343959.1">
    <property type="nucleotide sequence ID" value="NZ_JBHSAB010000026.1"/>
</dbReference>
<dbReference type="EC" id="2.4.1.227" evidence="10"/>
<comment type="function">
    <text evidence="10">Cell wall formation. Catalyzes the transfer of a GlcNAc subunit on undecaprenyl-pyrophosphoryl-MurNAc-pentapeptide (lipid intermediate I) to form undecaprenyl-pyrophosphoryl-MurNAc-(pentapeptide)GlcNAc (lipid intermediate II).</text>
</comment>
<dbReference type="InterPro" id="IPR006009">
    <property type="entry name" value="GlcNAc_MurG"/>
</dbReference>
<keyword evidence="7 10" id="KW-0472">Membrane</keyword>
<dbReference type="CDD" id="cd03785">
    <property type="entry name" value="GT28_MurG"/>
    <property type="match status" value="1"/>
</dbReference>
<evidence type="ECO:0000256" key="5">
    <source>
        <dbReference type="ARBA" id="ARBA00022960"/>
    </source>
</evidence>
<gene>
    <name evidence="10" type="primary">murG</name>
    <name evidence="13" type="ORF">ACFORL_10990</name>
</gene>
<evidence type="ECO:0000256" key="7">
    <source>
        <dbReference type="ARBA" id="ARBA00023136"/>
    </source>
</evidence>
<dbReference type="SUPFAM" id="SSF53756">
    <property type="entry name" value="UDP-Glycosyltransferase/glycogen phosphorylase"/>
    <property type="match status" value="1"/>
</dbReference>
<evidence type="ECO:0000256" key="9">
    <source>
        <dbReference type="ARBA" id="ARBA00023316"/>
    </source>
</evidence>
<evidence type="ECO:0000256" key="8">
    <source>
        <dbReference type="ARBA" id="ARBA00023306"/>
    </source>
</evidence>
<keyword evidence="8 10" id="KW-0131">Cell cycle</keyword>
<comment type="caution">
    <text evidence="13">The sequence shown here is derived from an EMBL/GenBank/DDBJ whole genome shotgun (WGS) entry which is preliminary data.</text>
</comment>
<dbReference type="PANTHER" id="PTHR21015:SF27">
    <property type="entry name" value="UDP-N-ACETYLGLUCOSAMINE--N-ACETYLMURAMYL-(PENTAPEPTIDE) PYROPHOSPHORYL-UNDECAPRENOL N-ACETYLGLUCOSAMINE TRANSFERASE"/>
    <property type="match status" value="1"/>
</dbReference>
<evidence type="ECO:0000313" key="13">
    <source>
        <dbReference type="EMBL" id="MFC3909594.1"/>
    </source>
</evidence>
<dbReference type="PANTHER" id="PTHR21015">
    <property type="entry name" value="UDP-N-ACETYLGLUCOSAMINE--N-ACETYLMURAMYL-(PENTAPEPTIDE) PYROPHOSPHORYL-UNDECAPRENOL N-ACETYLGLUCOSAMINE TRANSFERASE 1"/>
    <property type="match status" value="1"/>
</dbReference>
<evidence type="ECO:0000259" key="11">
    <source>
        <dbReference type="Pfam" id="PF03033"/>
    </source>
</evidence>
<name>A0ABV8CHY1_9GAMM</name>
<evidence type="ECO:0000256" key="10">
    <source>
        <dbReference type="HAMAP-Rule" id="MF_00033"/>
    </source>
</evidence>
<evidence type="ECO:0000259" key="12">
    <source>
        <dbReference type="Pfam" id="PF04101"/>
    </source>
</evidence>
<keyword evidence="6 10" id="KW-0573">Peptidoglycan synthesis</keyword>
<keyword evidence="14" id="KW-1185">Reference proteome</keyword>
<comment type="similarity">
    <text evidence="10">Belongs to the glycosyltransferase 28 family. MurG subfamily.</text>
</comment>
<feature type="binding site" evidence="10">
    <location>
        <position position="166"/>
    </location>
    <ligand>
        <name>UDP-N-acetyl-alpha-D-glucosamine</name>
        <dbReference type="ChEBI" id="CHEBI:57705"/>
    </ligand>
</feature>
<sequence length="364" mass="39994">MTMKIVFTGGGTAGHVTPNFALIDAVQAEGWQVDYIGSLASVEQDLVTRAKIPFHAIQSGKLRRYFSWKTFIEPFKIATGICQAFFLLRKLQTDVVFSKGGFVAFPVVFAAWLNRIPVIAHESDMTPGLANKLSFPFVDHICLGFEPAQSHFKNKEKITVTGTPIRAQLFKGSKQRGLEFCGFTQEKPCLLIMGGSQGAANLNRAVRQAAPNLLERYQIIHLCGKGKLDNSMNGQKDYYQLEYANEQLPDLLAASDIIISRAGANAVCEILALQKPHVLVPISAKASRGDQIQNARYFQKQGVSVVVADDELSSERLCAAVDDVENRKGEIISIMKALDSQQSAIEKIVVTIKEQLHAESPKAV</sequence>
<keyword evidence="3 10" id="KW-0328">Glycosyltransferase</keyword>
<keyword evidence="5 10" id="KW-0133">Cell shape</keyword>
<comment type="caution">
    <text evidence="10">Lacks conserved residue(s) required for the propagation of feature annotation.</text>
</comment>
<feature type="domain" description="Glycosyltransferase family 28 N-terminal" evidence="11">
    <location>
        <begin position="5"/>
        <end position="141"/>
    </location>
</feature>
<keyword evidence="9 10" id="KW-0961">Cell wall biogenesis/degradation</keyword>
<proteinExistence type="inferred from homology"/>
<keyword evidence="1 10" id="KW-1003">Cell membrane</keyword>
<feature type="domain" description="Glycosyl transferase family 28 C-terminal" evidence="12">
    <location>
        <begin position="190"/>
        <end position="341"/>
    </location>
</feature>
<dbReference type="NCBIfam" id="NF009102">
    <property type="entry name" value="PRK12446.1"/>
    <property type="match status" value="1"/>
</dbReference>
<evidence type="ECO:0000256" key="1">
    <source>
        <dbReference type="ARBA" id="ARBA00022475"/>
    </source>
</evidence>
<comment type="pathway">
    <text evidence="10">Cell wall biogenesis; peptidoglycan biosynthesis.</text>
</comment>
<reference evidence="14" key="1">
    <citation type="journal article" date="2019" name="Int. J. Syst. Evol. Microbiol.">
        <title>The Global Catalogue of Microorganisms (GCM) 10K type strain sequencing project: providing services to taxonomists for standard genome sequencing and annotation.</title>
        <authorList>
            <consortium name="The Broad Institute Genomics Platform"/>
            <consortium name="The Broad Institute Genome Sequencing Center for Infectious Disease"/>
            <person name="Wu L."/>
            <person name="Ma J."/>
        </authorList>
    </citation>
    <scope>NUCLEOTIDE SEQUENCE [LARGE SCALE GENOMIC DNA]</scope>
    <source>
        <strain evidence="14">CCUG 59858</strain>
    </source>
</reference>
<comment type="catalytic activity">
    <reaction evidence="10">
        <text>di-trans,octa-cis-undecaprenyl diphospho-N-acetyl-alpha-D-muramoyl-L-alanyl-D-glutamyl-meso-2,6-diaminopimeloyl-D-alanyl-D-alanine + UDP-N-acetyl-alpha-D-glucosamine = di-trans,octa-cis-undecaprenyl diphospho-[N-acetyl-alpha-D-glucosaminyl-(1-&gt;4)]-N-acetyl-alpha-D-muramoyl-L-alanyl-D-glutamyl-meso-2,6-diaminopimeloyl-D-alanyl-D-alanine + UDP + H(+)</text>
        <dbReference type="Rhea" id="RHEA:31227"/>
        <dbReference type="ChEBI" id="CHEBI:15378"/>
        <dbReference type="ChEBI" id="CHEBI:57705"/>
        <dbReference type="ChEBI" id="CHEBI:58223"/>
        <dbReference type="ChEBI" id="CHEBI:61387"/>
        <dbReference type="ChEBI" id="CHEBI:61388"/>
        <dbReference type="EC" id="2.4.1.227"/>
    </reaction>
</comment>
<dbReference type="NCBIfam" id="TIGR01133">
    <property type="entry name" value="murG"/>
    <property type="match status" value="1"/>
</dbReference>
<dbReference type="Gene3D" id="3.40.50.2000">
    <property type="entry name" value="Glycogen Phosphorylase B"/>
    <property type="match status" value="2"/>
</dbReference>
<accession>A0ABV8CHY1</accession>
<keyword evidence="4 10" id="KW-0808">Transferase</keyword>
<evidence type="ECO:0000313" key="14">
    <source>
        <dbReference type="Proteomes" id="UP001595758"/>
    </source>
</evidence>
<dbReference type="Pfam" id="PF03033">
    <property type="entry name" value="Glyco_transf_28"/>
    <property type="match status" value="1"/>
</dbReference>
<evidence type="ECO:0000256" key="2">
    <source>
        <dbReference type="ARBA" id="ARBA00022618"/>
    </source>
</evidence>
<evidence type="ECO:0000256" key="4">
    <source>
        <dbReference type="ARBA" id="ARBA00022679"/>
    </source>
</evidence>
<dbReference type="InterPro" id="IPR004276">
    <property type="entry name" value="GlycoTrans_28_N"/>
</dbReference>
<dbReference type="Proteomes" id="UP001595758">
    <property type="component" value="Unassembled WGS sequence"/>
</dbReference>